<sequence length="521" mass="55683">MYGTERKRQQQQQQSQPNVAPFPPPGVQPSSAISQQPPYSTVQESGAGYQQQTEIPGPLPQGSSNLQYPDQSQGGQSDYGFGQTIQPTRFTNQFVPVTPDSGSYTPESQTVPPDSGFYNSANAGYQSPQSNFYSTGDNNFNTASPQFPILNPATTSYNNENAGNREDYGQASGQYYNEGNTAIPNQSAMPQNEWTTTPNYPYPGGVPQIQPSTTANYIAPQVWDGGMYSSSSGSSSPPPNFVGQEQNNQGYEFPNSAGLPQNGATSLATPSNDYVINNWQSTTPSSQWMPEAPYSNIDPSQNQGATPGDSSINRQFEQSTTPPGSQYYVTSYPPASVTPPPSMATSAMWPQGDITQGYQSTQESTQGYQTTQGFISTTEASRMTTTNYDDGQSSGLPASATTKYGQNASGIYVQAPPQQESSTQNVAASASYRPMSDESQTATQGPLSPTMGTGVTPTQSAGSGPKYDFQHNMNTVYGNYESWPSATRQLNDASFTSSPELSSSASSMAFAILTVTIAVFL</sequence>
<feature type="region of interest" description="Disordered" evidence="1">
    <location>
        <begin position="416"/>
        <end position="467"/>
    </location>
</feature>
<feature type="region of interest" description="Disordered" evidence="1">
    <location>
        <begin position="1"/>
        <end position="112"/>
    </location>
</feature>
<protein>
    <submittedName>
        <fullName evidence="2">Uncharacterized protein</fullName>
    </submittedName>
</protein>
<dbReference type="OrthoDB" id="5857433at2759"/>
<accession>A0A3P7IPE8</accession>
<evidence type="ECO:0000256" key="1">
    <source>
        <dbReference type="SAM" id="MobiDB-lite"/>
    </source>
</evidence>
<feature type="compositionally biased region" description="Polar residues" evidence="1">
    <location>
        <begin position="416"/>
        <end position="428"/>
    </location>
</feature>
<dbReference type="EMBL" id="UYYB01094812">
    <property type="protein sequence ID" value="VDM74990.1"/>
    <property type="molecule type" value="Genomic_DNA"/>
</dbReference>
<dbReference type="Proteomes" id="UP000270094">
    <property type="component" value="Unassembled WGS sequence"/>
</dbReference>
<feature type="region of interest" description="Disordered" evidence="1">
    <location>
        <begin position="227"/>
        <end position="347"/>
    </location>
</feature>
<name>A0A3P7IPE8_STRVU</name>
<keyword evidence="3" id="KW-1185">Reference proteome</keyword>
<feature type="compositionally biased region" description="Polar residues" evidence="1">
    <location>
        <begin position="83"/>
        <end position="112"/>
    </location>
</feature>
<organism evidence="2 3">
    <name type="scientific">Strongylus vulgaris</name>
    <name type="common">Blood worm</name>
    <dbReference type="NCBI Taxonomy" id="40348"/>
    <lineage>
        <taxon>Eukaryota</taxon>
        <taxon>Metazoa</taxon>
        <taxon>Ecdysozoa</taxon>
        <taxon>Nematoda</taxon>
        <taxon>Chromadorea</taxon>
        <taxon>Rhabditida</taxon>
        <taxon>Rhabditina</taxon>
        <taxon>Rhabditomorpha</taxon>
        <taxon>Strongyloidea</taxon>
        <taxon>Strongylidae</taxon>
        <taxon>Strongylus</taxon>
    </lineage>
</organism>
<dbReference type="AlphaFoldDB" id="A0A3P7IPE8"/>
<evidence type="ECO:0000313" key="2">
    <source>
        <dbReference type="EMBL" id="VDM74990.1"/>
    </source>
</evidence>
<reference evidence="2 3" key="1">
    <citation type="submission" date="2018-11" db="EMBL/GenBank/DDBJ databases">
        <authorList>
            <consortium name="Pathogen Informatics"/>
        </authorList>
    </citation>
    <scope>NUCLEOTIDE SEQUENCE [LARGE SCALE GENOMIC DNA]</scope>
</reference>
<gene>
    <name evidence="2" type="ORF">SVUK_LOCUS9988</name>
</gene>
<feature type="compositionally biased region" description="Polar residues" evidence="1">
    <location>
        <begin position="61"/>
        <end position="76"/>
    </location>
</feature>
<feature type="compositionally biased region" description="Polar residues" evidence="1">
    <location>
        <begin position="437"/>
        <end position="462"/>
    </location>
</feature>
<proteinExistence type="predicted"/>
<feature type="compositionally biased region" description="Polar residues" evidence="1">
    <location>
        <begin position="28"/>
        <end position="54"/>
    </location>
</feature>
<feature type="compositionally biased region" description="Polar residues" evidence="1">
    <location>
        <begin position="258"/>
        <end position="288"/>
    </location>
</feature>
<feature type="compositionally biased region" description="Polar residues" evidence="1">
    <location>
        <begin position="297"/>
        <end position="329"/>
    </location>
</feature>
<evidence type="ECO:0000313" key="3">
    <source>
        <dbReference type="Proteomes" id="UP000270094"/>
    </source>
</evidence>